<protein>
    <submittedName>
        <fullName evidence="2">Uncharacterized protein</fullName>
    </submittedName>
</protein>
<keyword evidence="1" id="KW-1133">Transmembrane helix</keyword>
<dbReference type="AlphaFoldDB" id="A0A922T8V5"/>
<keyword evidence="3" id="KW-1185">Reference proteome</keyword>
<accession>A0A922T8V5</accession>
<name>A0A922T8V5_9HYPH</name>
<dbReference type="RefSeq" id="WP_037189889.1">
    <property type="nucleotide sequence ID" value="NZ_JOKJ01000019.1"/>
</dbReference>
<evidence type="ECO:0000256" key="1">
    <source>
        <dbReference type="SAM" id="Phobius"/>
    </source>
</evidence>
<dbReference type="Proteomes" id="UP000052167">
    <property type="component" value="Unassembled WGS sequence"/>
</dbReference>
<gene>
    <name evidence="2" type="ORF">GV68_08850</name>
</gene>
<feature type="transmembrane region" description="Helical" evidence="1">
    <location>
        <begin position="22"/>
        <end position="43"/>
    </location>
</feature>
<sequence length="153" mass="16633">MSVIDDLPRAIEIAKTLPFFNFVLYAVCVIALACAALAIISFIEAAVGHFKQLGTPMKIEHTRTQGFDKSPAGTSWWTVSHNNQQYVVKQDVSASGHPHAYQLVPDYNPTAVPIKVRLQGNSAIVDAANANFIDITLAVSLAMFIKEETSKSS</sequence>
<keyword evidence="1" id="KW-0812">Transmembrane</keyword>
<organism evidence="2 3">
    <name type="scientific">Pseudorhizobium pelagicum</name>
    <dbReference type="NCBI Taxonomy" id="1509405"/>
    <lineage>
        <taxon>Bacteria</taxon>
        <taxon>Pseudomonadati</taxon>
        <taxon>Pseudomonadota</taxon>
        <taxon>Alphaproteobacteria</taxon>
        <taxon>Hyphomicrobiales</taxon>
        <taxon>Rhizobiaceae</taxon>
        <taxon>Rhizobium/Agrobacterium group</taxon>
        <taxon>Pseudorhizobium</taxon>
    </lineage>
</organism>
<dbReference type="EMBL" id="JOKJ01000019">
    <property type="protein sequence ID" value="KEQ05627.1"/>
    <property type="molecule type" value="Genomic_DNA"/>
</dbReference>
<keyword evidence="1" id="KW-0472">Membrane</keyword>
<reference evidence="2 3" key="1">
    <citation type="submission" date="2014-06" db="EMBL/GenBank/DDBJ databases">
        <title>Rhizobium pelagicum/R2-400B4.</title>
        <authorList>
            <person name="Kimes N.E."/>
            <person name="Lopez-Perez M."/>
        </authorList>
    </citation>
    <scope>NUCLEOTIDE SEQUENCE [LARGE SCALE GENOMIC DNA]</scope>
    <source>
        <strain evidence="2 3">R2-400B4</strain>
    </source>
</reference>
<evidence type="ECO:0000313" key="2">
    <source>
        <dbReference type="EMBL" id="KEQ05627.1"/>
    </source>
</evidence>
<comment type="caution">
    <text evidence="2">The sequence shown here is derived from an EMBL/GenBank/DDBJ whole genome shotgun (WGS) entry which is preliminary data.</text>
</comment>
<evidence type="ECO:0000313" key="3">
    <source>
        <dbReference type="Proteomes" id="UP000052167"/>
    </source>
</evidence>
<proteinExistence type="predicted"/>